<feature type="domain" description="Valyl-tRNA synthetase tRNA-binding arm" evidence="17">
    <location>
        <begin position="764"/>
        <end position="828"/>
    </location>
</feature>
<gene>
    <name evidence="19" type="primary">LOC106770321</name>
</gene>
<evidence type="ECO:0000256" key="3">
    <source>
        <dbReference type="ARBA" id="ARBA00022598"/>
    </source>
</evidence>
<evidence type="ECO:0000259" key="15">
    <source>
        <dbReference type="Pfam" id="PF08264"/>
    </source>
</evidence>
<evidence type="ECO:0000256" key="5">
    <source>
        <dbReference type="ARBA" id="ARBA00022840"/>
    </source>
</evidence>
<dbReference type="PROSITE" id="PS00178">
    <property type="entry name" value="AA_TRNA_LIGASE_I"/>
    <property type="match status" value="1"/>
</dbReference>
<dbReference type="GeneID" id="106770321"/>
<dbReference type="SUPFAM" id="SSF52374">
    <property type="entry name" value="Nucleotidylyl transferase"/>
    <property type="match status" value="1"/>
</dbReference>
<reference evidence="18" key="1">
    <citation type="journal article" date="2014" name="Nat. Commun.">
        <title>Genome sequence of mungbean and insights into evolution within Vigna species.</title>
        <authorList>
            <person name="Kang Y.J."/>
            <person name="Kim S.K."/>
            <person name="Kim M.Y."/>
            <person name="Lestari P."/>
            <person name="Kim K.H."/>
            <person name="Ha B.K."/>
            <person name="Jun T.H."/>
            <person name="Hwang W.J."/>
            <person name="Lee T."/>
            <person name="Lee J."/>
            <person name="Shim S."/>
            <person name="Yoon M.Y."/>
            <person name="Jang Y.E."/>
            <person name="Han K.S."/>
            <person name="Taeprayoon P."/>
            <person name="Yoon N."/>
            <person name="Somta P."/>
            <person name="Tanya P."/>
            <person name="Kim K.S."/>
            <person name="Gwag J.G."/>
            <person name="Moon J.K."/>
            <person name="Lee Y.H."/>
            <person name="Park B.S."/>
            <person name="Bombarely A."/>
            <person name="Doyle J.J."/>
            <person name="Jackson S.A."/>
            <person name="Schafleitner R."/>
            <person name="Srinives P."/>
            <person name="Varshney R.K."/>
            <person name="Lee S.H."/>
        </authorList>
    </citation>
    <scope>NUCLEOTIDE SEQUENCE [LARGE SCALE GENOMIC DNA]</scope>
    <source>
        <strain evidence="18">cv. VC1973A</strain>
    </source>
</reference>
<evidence type="ECO:0000256" key="6">
    <source>
        <dbReference type="ARBA" id="ARBA00022917"/>
    </source>
</evidence>
<dbReference type="InterPro" id="IPR015413">
    <property type="entry name" value="Methionyl/Leucyl_tRNA_Synth"/>
</dbReference>
<protein>
    <recommendedName>
        <fullName evidence="2">valine--tRNA ligase</fullName>
        <ecNumber evidence="2">6.1.1.9</ecNumber>
    </recommendedName>
    <alternativeName>
        <fullName evidence="9">Valyl-tRNA synthetase</fullName>
    </alternativeName>
</protein>
<keyword evidence="5 12" id="KW-0067">ATP-binding</keyword>
<evidence type="ECO:0000256" key="2">
    <source>
        <dbReference type="ARBA" id="ARBA00013169"/>
    </source>
</evidence>
<dbReference type="GO" id="GO:0006438">
    <property type="term" value="P:valyl-tRNA aminoacylation"/>
    <property type="evidence" value="ECO:0007669"/>
    <property type="project" value="InterPro"/>
</dbReference>
<dbReference type="Proteomes" id="UP000087766">
    <property type="component" value="Chromosome 1"/>
</dbReference>
<dbReference type="PRINTS" id="PR00986">
    <property type="entry name" value="TRNASYNTHVAL"/>
</dbReference>
<keyword evidence="6 12" id="KW-0648">Protein biosynthesis</keyword>
<dbReference type="GO" id="GO:0005829">
    <property type="term" value="C:cytosol"/>
    <property type="evidence" value="ECO:0007669"/>
    <property type="project" value="TreeGrafter"/>
</dbReference>
<dbReference type="Gene3D" id="1.10.730.10">
    <property type="entry name" value="Isoleucyl-tRNA Synthetase, Domain 1"/>
    <property type="match status" value="1"/>
</dbReference>
<dbReference type="InterPro" id="IPR033705">
    <property type="entry name" value="Anticodon_Ia_Val"/>
</dbReference>
<dbReference type="InterPro" id="IPR009080">
    <property type="entry name" value="tRNAsynth_Ia_anticodon-bd"/>
</dbReference>
<dbReference type="EC" id="6.1.1.9" evidence="2"/>
<dbReference type="Pfam" id="PF09334">
    <property type="entry name" value="tRNA-synt_1g"/>
    <property type="match status" value="1"/>
</dbReference>
<keyword evidence="7 13" id="KW-0175">Coiled coil</keyword>
<dbReference type="AlphaFoldDB" id="A0A3Q0FAS0"/>
<dbReference type="GO" id="GO:0004832">
    <property type="term" value="F:valine-tRNA ligase activity"/>
    <property type="evidence" value="ECO:0007669"/>
    <property type="project" value="UniProtKB-EC"/>
</dbReference>
<feature type="domain" description="Methionyl/Leucyl tRNA synthetase" evidence="16">
    <location>
        <begin position="456"/>
        <end position="514"/>
    </location>
</feature>
<keyword evidence="3 12" id="KW-0436">Ligase</keyword>
<feature type="domain" description="Aminoacyl-tRNA synthetase class Ia" evidence="14">
    <location>
        <begin position="83"/>
        <end position="455"/>
    </location>
</feature>
<keyword evidence="8 12" id="KW-0030">Aminoacyl-tRNA synthetase</keyword>
<dbReference type="InterPro" id="IPR001412">
    <property type="entry name" value="aa-tRNA-synth_I_CS"/>
</dbReference>
<dbReference type="GO" id="GO:0048608">
    <property type="term" value="P:reproductive structure development"/>
    <property type="evidence" value="ECO:0007669"/>
    <property type="project" value="UniProtKB-ARBA"/>
</dbReference>
<evidence type="ECO:0000256" key="12">
    <source>
        <dbReference type="RuleBase" id="RU363035"/>
    </source>
</evidence>
<dbReference type="FunFam" id="3.40.50.620:FF:000020">
    <property type="entry name" value="Valine--tRNA ligase, mitochondrial"/>
    <property type="match status" value="1"/>
</dbReference>
<dbReference type="FunFam" id="1.10.730.10:FF:000014">
    <property type="entry name" value="Valine--tRNA ligase"/>
    <property type="match status" value="1"/>
</dbReference>
<dbReference type="FunFam" id="1.10.287.380:FF:000001">
    <property type="entry name" value="Valine--tRNA ligase"/>
    <property type="match status" value="1"/>
</dbReference>
<dbReference type="PANTHER" id="PTHR11946">
    <property type="entry name" value="VALYL-TRNA SYNTHETASES"/>
    <property type="match status" value="1"/>
</dbReference>
<sequence>MSMMLSLSASYCSSSSRLFCPFSSRLFGPFSSRNSLIFFPHGRRIPLSRTPRNLSAVAPEQENGVFKSPEIAKSFDFASEERIYNWWESQGYFRPNFDRGSDPFVIPMPPPNVTGSLHMGHAMFVTLEDIMIRYNRMKGKPTLWLPGTDHAGIATQLVVERMLASEGIKRTEMNRDEFTKRVWQWKEKYGGTITNQIKRLGASCDWSREHFTLDEQLSQAVVEAFVRLHEKGLIYQGSYMVNWSPTLQTAVSDLEVEYSEESGYLYYIKYRVAGRSDFLTVATTRPETLFGDVALAVNPEDDRYSKFIGMMAIVPQTFGRHVPIIANKLVDKDFGTGVLKISPGHDHDDYLLARKLGLPILNVMNKDGTLNDVTGLYSGLDRFDGRKKLWAELEETGLAVKKEPHMLRVPRSQRGGEVIEPLVSKQWFVSMEPLAEKALQAVEKRELTIIPERFEKGRKMSKTLGNVVDPLDTIKEFGTDALRFTLALGTAGQDLNLSTERLTSNKAFTNKLWNAGKFILQNLPNENDTSAWEKILSYKFDSEGIVFNLPLPECWVVSKLHLLIESVSASYEKFYFGEVGREIYDFFWADFADWYIEASKGRLYHSGVEGNSVASVAQAVLLYTFENILKVLHPFMPFVTEELWQALPYRKHALIVSPWPETQLPRNIGSIKKFENLQALVRAIRNARAEYSVEPAKRISASVVANKEVIDYIAEEREVLALLSRLDLQNLEFTDSSPGNADQSVHLVAGEGLEAYLPLADMVDISAEIERLSKRLSKMQKEYDALKSKLNSPQFVEKAPEAVVRGVREKATEAEEKINLTKKRLELLK</sequence>
<organism evidence="18 19">
    <name type="scientific">Vigna radiata var. radiata</name>
    <name type="common">Mung bean</name>
    <name type="synonym">Phaseolus aureus</name>
    <dbReference type="NCBI Taxonomy" id="3916"/>
    <lineage>
        <taxon>Eukaryota</taxon>
        <taxon>Viridiplantae</taxon>
        <taxon>Streptophyta</taxon>
        <taxon>Embryophyta</taxon>
        <taxon>Tracheophyta</taxon>
        <taxon>Spermatophyta</taxon>
        <taxon>Magnoliopsida</taxon>
        <taxon>eudicotyledons</taxon>
        <taxon>Gunneridae</taxon>
        <taxon>Pentapetalae</taxon>
        <taxon>rosids</taxon>
        <taxon>fabids</taxon>
        <taxon>Fabales</taxon>
        <taxon>Fabaceae</taxon>
        <taxon>Papilionoideae</taxon>
        <taxon>50 kb inversion clade</taxon>
        <taxon>NPAAA clade</taxon>
        <taxon>indigoferoid/millettioid clade</taxon>
        <taxon>Phaseoleae</taxon>
        <taxon>Vigna</taxon>
    </lineage>
</organism>
<dbReference type="PANTHER" id="PTHR11946:SF93">
    <property type="entry name" value="VALINE--TRNA LIGASE, CHLOROPLASTIC_MITOCHONDRIAL 2"/>
    <property type="match status" value="1"/>
</dbReference>
<evidence type="ECO:0000259" key="16">
    <source>
        <dbReference type="Pfam" id="PF09334"/>
    </source>
</evidence>
<evidence type="ECO:0000256" key="4">
    <source>
        <dbReference type="ARBA" id="ARBA00022741"/>
    </source>
</evidence>
<dbReference type="Gene3D" id="3.40.50.620">
    <property type="entry name" value="HUPs"/>
    <property type="match status" value="1"/>
</dbReference>
<evidence type="ECO:0000256" key="9">
    <source>
        <dbReference type="ARBA" id="ARBA00029936"/>
    </source>
</evidence>
<dbReference type="RefSeq" id="XP_022641170.1">
    <property type="nucleotide sequence ID" value="XM_022785449.1"/>
</dbReference>
<comment type="catalytic activity">
    <reaction evidence="11">
        <text>tRNA(Val) + L-valine + ATP = L-valyl-tRNA(Val) + AMP + diphosphate</text>
        <dbReference type="Rhea" id="RHEA:10704"/>
        <dbReference type="Rhea" id="RHEA-COMP:9672"/>
        <dbReference type="Rhea" id="RHEA-COMP:9708"/>
        <dbReference type="ChEBI" id="CHEBI:30616"/>
        <dbReference type="ChEBI" id="CHEBI:33019"/>
        <dbReference type="ChEBI" id="CHEBI:57762"/>
        <dbReference type="ChEBI" id="CHEBI:78442"/>
        <dbReference type="ChEBI" id="CHEBI:78537"/>
        <dbReference type="ChEBI" id="CHEBI:456215"/>
        <dbReference type="EC" id="6.1.1.9"/>
    </reaction>
</comment>
<accession>A0A3Q0FAS0</accession>
<dbReference type="InterPro" id="IPR019499">
    <property type="entry name" value="Val-tRNA_synth_tRNA-bd"/>
</dbReference>
<dbReference type="GO" id="GO:0004823">
    <property type="term" value="F:leucine-tRNA ligase activity"/>
    <property type="evidence" value="ECO:0007669"/>
    <property type="project" value="UniProtKB-EC"/>
</dbReference>
<evidence type="ECO:0000256" key="11">
    <source>
        <dbReference type="ARBA" id="ARBA00047552"/>
    </source>
</evidence>
<dbReference type="GO" id="GO:0005524">
    <property type="term" value="F:ATP binding"/>
    <property type="evidence" value="ECO:0007669"/>
    <property type="project" value="UniProtKB-KW"/>
</dbReference>
<evidence type="ECO:0000313" key="19">
    <source>
        <dbReference type="RefSeq" id="XP_022641170.1"/>
    </source>
</evidence>
<evidence type="ECO:0000256" key="13">
    <source>
        <dbReference type="SAM" id="Coils"/>
    </source>
</evidence>
<keyword evidence="18" id="KW-1185">Reference proteome</keyword>
<dbReference type="GO" id="GO:0009791">
    <property type="term" value="P:post-embryonic development"/>
    <property type="evidence" value="ECO:0007669"/>
    <property type="project" value="UniProtKB-ARBA"/>
</dbReference>
<dbReference type="InterPro" id="IPR010978">
    <property type="entry name" value="tRNA-bd_arm"/>
</dbReference>
<evidence type="ECO:0000313" key="18">
    <source>
        <dbReference type="Proteomes" id="UP000087766"/>
    </source>
</evidence>
<feature type="domain" description="Methionyl/Valyl/Leucyl/Isoleucyl-tRNA synthetase anticodon-binding" evidence="15">
    <location>
        <begin position="555"/>
        <end position="700"/>
    </location>
</feature>
<dbReference type="GO" id="GO:0002161">
    <property type="term" value="F:aminoacyl-tRNA deacylase activity"/>
    <property type="evidence" value="ECO:0007669"/>
    <property type="project" value="InterPro"/>
</dbReference>
<evidence type="ECO:0000259" key="17">
    <source>
        <dbReference type="Pfam" id="PF10458"/>
    </source>
</evidence>
<dbReference type="Pfam" id="PF08264">
    <property type="entry name" value="Anticodon_1"/>
    <property type="match status" value="1"/>
</dbReference>
<dbReference type="InterPro" id="IPR014729">
    <property type="entry name" value="Rossmann-like_a/b/a_fold"/>
</dbReference>
<dbReference type="InterPro" id="IPR002300">
    <property type="entry name" value="aa-tRNA-synth_Ia"/>
</dbReference>
<dbReference type="Gene3D" id="1.10.287.380">
    <property type="entry name" value="Valyl-tRNA synthetase, C-terminal domain"/>
    <property type="match status" value="1"/>
</dbReference>
<dbReference type="Gene3D" id="3.90.740.10">
    <property type="entry name" value="Valyl/Leucyl/Isoleucyl-tRNA synthetase, editing domain"/>
    <property type="match status" value="1"/>
</dbReference>
<evidence type="ECO:0000256" key="10">
    <source>
        <dbReference type="ARBA" id="ARBA00047469"/>
    </source>
</evidence>
<dbReference type="SUPFAM" id="SSF47323">
    <property type="entry name" value="Anticodon-binding domain of a subclass of class I aminoacyl-tRNA synthetases"/>
    <property type="match status" value="1"/>
</dbReference>
<evidence type="ECO:0000256" key="7">
    <source>
        <dbReference type="ARBA" id="ARBA00023054"/>
    </source>
</evidence>
<dbReference type="InterPro" id="IPR002303">
    <property type="entry name" value="Valyl-tRNA_ligase"/>
</dbReference>
<dbReference type="SUPFAM" id="SSF50677">
    <property type="entry name" value="ValRS/IleRS/LeuRS editing domain"/>
    <property type="match status" value="1"/>
</dbReference>
<evidence type="ECO:0000256" key="1">
    <source>
        <dbReference type="ARBA" id="ARBA00005594"/>
    </source>
</evidence>
<dbReference type="InterPro" id="IPR013155">
    <property type="entry name" value="M/V/L/I-tRNA-synth_anticd-bd"/>
</dbReference>
<name>A0A3Q0FAS0_VIGRR</name>
<proteinExistence type="inferred from homology"/>
<keyword evidence="4 12" id="KW-0547">Nucleotide-binding</keyword>
<comment type="catalytic activity">
    <reaction evidence="10">
        <text>tRNA(Leu) + L-leucine + ATP = L-leucyl-tRNA(Leu) + AMP + diphosphate</text>
        <dbReference type="Rhea" id="RHEA:11688"/>
        <dbReference type="Rhea" id="RHEA-COMP:9613"/>
        <dbReference type="Rhea" id="RHEA-COMP:9622"/>
        <dbReference type="ChEBI" id="CHEBI:30616"/>
        <dbReference type="ChEBI" id="CHEBI:33019"/>
        <dbReference type="ChEBI" id="CHEBI:57427"/>
        <dbReference type="ChEBI" id="CHEBI:78442"/>
        <dbReference type="ChEBI" id="CHEBI:78494"/>
        <dbReference type="ChEBI" id="CHEBI:456215"/>
        <dbReference type="EC" id="6.1.1.4"/>
    </reaction>
</comment>
<dbReference type="Pfam" id="PF00133">
    <property type="entry name" value="tRNA-synt_1"/>
    <property type="match status" value="1"/>
</dbReference>
<feature type="coiled-coil region" evidence="13">
    <location>
        <begin position="762"/>
        <end position="824"/>
    </location>
</feature>
<dbReference type="InterPro" id="IPR037118">
    <property type="entry name" value="Val-tRNA_synth_C_sf"/>
</dbReference>
<dbReference type="Pfam" id="PF10458">
    <property type="entry name" value="Val_tRNA-synt_C"/>
    <property type="match status" value="1"/>
</dbReference>
<evidence type="ECO:0000256" key="8">
    <source>
        <dbReference type="ARBA" id="ARBA00023146"/>
    </source>
</evidence>
<dbReference type="InterPro" id="IPR009008">
    <property type="entry name" value="Val/Leu/Ile-tRNA-synth_edit"/>
</dbReference>
<dbReference type="SUPFAM" id="SSF46589">
    <property type="entry name" value="tRNA-binding arm"/>
    <property type="match status" value="1"/>
</dbReference>
<dbReference type="CDD" id="cd07962">
    <property type="entry name" value="Anticodon_Ia_Val"/>
    <property type="match status" value="1"/>
</dbReference>
<reference evidence="19" key="2">
    <citation type="submission" date="2025-08" db="UniProtKB">
        <authorList>
            <consortium name="RefSeq"/>
        </authorList>
    </citation>
    <scope>IDENTIFICATION</scope>
    <source>
        <tissue evidence="19">Leaf</tissue>
    </source>
</reference>
<comment type="similarity">
    <text evidence="1 12">Belongs to the class-I aminoacyl-tRNA synthetase family.</text>
</comment>
<evidence type="ECO:0000259" key="14">
    <source>
        <dbReference type="Pfam" id="PF00133"/>
    </source>
</evidence>